<dbReference type="OrthoDB" id="9768393at2"/>
<evidence type="ECO:0000256" key="6">
    <source>
        <dbReference type="ARBA" id="ARBA00023186"/>
    </source>
</evidence>
<evidence type="ECO:0000259" key="8">
    <source>
        <dbReference type="Pfam" id="PF13145"/>
    </source>
</evidence>
<comment type="subcellular location">
    <subcellularLocation>
        <location evidence="1">Cell membrane</location>
        <topology evidence="1">Single-pass type II membrane protein</topology>
    </subcellularLocation>
</comment>
<evidence type="ECO:0000256" key="2">
    <source>
        <dbReference type="ARBA" id="ARBA00022475"/>
    </source>
</evidence>
<proteinExistence type="inferred from homology"/>
<evidence type="ECO:0000313" key="9">
    <source>
        <dbReference type="EMBL" id="RRQ52223.1"/>
    </source>
</evidence>
<dbReference type="Pfam" id="PF13624">
    <property type="entry name" value="SurA_N_3"/>
    <property type="match status" value="1"/>
</dbReference>
<dbReference type="RefSeq" id="WP_125230240.1">
    <property type="nucleotide sequence ID" value="NZ_RWJI01000001.1"/>
</dbReference>
<dbReference type="Gene3D" id="1.10.4030.10">
    <property type="entry name" value="Porin chaperone SurA, peptide-binding domain"/>
    <property type="match status" value="1"/>
</dbReference>
<keyword evidence="10" id="KW-1185">Reference proteome</keyword>
<evidence type="ECO:0000256" key="5">
    <source>
        <dbReference type="ARBA" id="ARBA00023136"/>
    </source>
</evidence>
<organism evidence="9 10">
    <name type="scientific">Sphingorhabdus wooponensis</name>
    <dbReference type="NCBI Taxonomy" id="940136"/>
    <lineage>
        <taxon>Bacteria</taxon>
        <taxon>Pseudomonadati</taxon>
        <taxon>Pseudomonadota</taxon>
        <taxon>Alphaproteobacteria</taxon>
        <taxon>Sphingomonadales</taxon>
        <taxon>Sphingomonadaceae</taxon>
        <taxon>Sphingorhabdus</taxon>
    </lineage>
</organism>
<feature type="domain" description="PpiC" evidence="8">
    <location>
        <begin position="252"/>
        <end position="372"/>
    </location>
</feature>
<dbReference type="PANTHER" id="PTHR47529">
    <property type="entry name" value="PEPTIDYL-PROLYL CIS-TRANS ISOMERASE D"/>
    <property type="match status" value="1"/>
</dbReference>
<evidence type="ECO:0000313" key="10">
    <source>
        <dbReference type="Proteomes" id="UP000268553"/>
    </source>
</evidence>
<comment type="caution">
    <text evidence="9">The sequence shown here is derived from an EMBL/GenBank/DDBJ whole genome shotgun (WGS) entry which is preliminary data.</text>
</comment>
<evidence type="ECO:0000256" key="7">
    <source>
        <dbReference type="ARBA" id="ARBA00038408"/>
    </source>
</evidence>
<gene>
    <name evidence="9" type="ORF">D7D48_04985</name>
</gene>
<dbReference type="Pfam" id="PF13145">
    <property type="entry name" value="Rotamase_2"/>
    <property type="match status" value="1"/>
</dbReference>
<dbReference type="InterPro" id="IPR027304">
    <property type="entry name" value="Trigger_fact/SurA_dom_sf"/>
</dbReference>
<dbReference type="InterPro" id="IPR000297">
    <property type="entry name" value="PPIase_PpiC"/>
</dbReference>
<name>A0A3R8WKR6_9SPHN</name>
<keyword evidence="5" id="KW-0472">Membrane</keyword>
<dbReference type="GO" id="GO:0003755">
    <property type="term" value="F:peptidyl-prolyl cis-trans isomerase activity"/>
    <property type="evidence" value="ECO:0007669"/>
    <property type="project" value="InterPro"/>
</dbReference>
<dbReference type="GO" id="GO:0005886">
    <property type="term" value="C:plasma membrane"/>
    <property type="evidence" value="ECO:0007669"/>
    <property type="project" value="UniProtKB-SubCell"/>
</dbReference>
<evidence type="ECO:0000256" key="4">
    <source>
        <dbReference type="ARBA" id="ARBA00022989"/>
    </source>
</evidence>
<dbReference type="SUPFAM" id="SSF109998">
    <property type="entry name" value="Triger factor/SurA peptide-binding domain-like"/>
    <property type="match status" value="1"/>
</dbReference>
<evidence type="ECO:0000256" key="1">
    <source>
        <dbReference type="ARBA" id="ARBA00004401"/>
    </source>
</evidence>
<keyword evidence="2" id="KW-1003">Cell membrane</keyword>
<dbReference type="Proteomes" id="UP000268553">
    <property type="component" value="Unassembled WGS sequence"/>
</dbReference>
<dbReference type="InterPro" id="IPR052029">
    <property type="entry name" value="PpiD_chaperone"/>
</dbReference>
<dbReference type="PANTHER" id="PTHR47529:SF1">
    <property type="entry name" value="PERIPLASMIC CHAPERONE PPID"/>
    <property type="match status" value="1"/>
</dbReference>
<keyword evidence="9" id="KW-0413">Isomerase</keyword>
<dbReference type="AlphaFoldDB" id="A0A3R8WKR6"/>
<sequence length="646" mass="67943">MISSIRSLINSKFGAIFALLFIGLIAIAFALGDVSGSGNFGGLSGGNVASVGNKNITLSELNDSLERELRAERQNNPTLDMSQFVDGGGLDSTLEQLINRYAITVFGEKHGVAVSKRLVDSEIRKIPRAMGLDGKFSADAFRAFAQQIGVSEKAIRDDLTQNLFAQQILPAAASGPTAPDGMALPYASLMLEQRTGQIASIPATAFLPTRAPSESVLAKFYSENAAKFIIPEKRAVSYAIFGRDIIAQRAKPNDADIAAYYKANAAQFAASQTRNISQVIVPTEAAAKSVVAQVAAGKSLSAVANGLGLSVTTTANVSKESLTSSSTPAVANSVFAAAQGSVAKPARGKLGWAVIRVDAINNVAAKSLTAARADIEKELLKTRSEEMLTEMTAEIEDAFADGATISDVAKQNGLTVNTSPKLLATGQDISNPSYKPIPEMAAILPAAFQMETSGEAQLIELVPGEKFAMIAIADFEEAAPPPLNDVRSIVQQQWALSEGAKAARSAADALRKAVDAGQPLQTALAAAGIKGAQIERLSGTRADISREGQPVPPPLSMMFAMKKGTAKILAASGDRGWYLVHLTDVIKGDARGNVPMLIARKQELTGILQQEYAAQMIVSAAKDAGVEKNEGGIEELRTRLTSRDGN</sequence>
<reference evidence="9 10" key="1">
    <citation type="submission" date="2018-12" db="EMBL/GenBank/DDBJ databases">
        <authorList>
            <person name="Kim S.-J."/>
            <person name="Jung G.-Y."/>
        </authorList>
    </citation>
    <scope>NUCLEOTIDE SEQUENCE [LARGE SCALE GENOMIC DNA]</scope>
    <source>
        <strain evidence="9 10">03SU3-P</strain>
    </source>
</reference>
<keyword evidence="6" id="KW-0143">Chaperone</keyword>
<comment type="similarity">
    <text evidence="7">Belongs to the PpiD chaperone family.</text>
</comment>
<keyword evidence="3" id="KW-0812">Transmembrane</keyword>
<keyword evidence="4" id="KW-1133">Transmembrane helix</keyword>
<accession>A0A3R8WKR6</accession>
<evidence type="ECO:0000256" key="3">
    <source>
        <dbReference type="ARBA" id="ARBA00022692"/>
    </source>
</evidence>
<dbReference type="EMBL" id="RWJI01000001">
    <property type="protein sequence ID" value="RRQ52223.1"/>
    <property type="molecule type" value="Genomic_DNA"/>
</dbReference>
<protein>
    <submittedName>
        <fullName evidence="9">Peptidylprolyl isomerase</fullName>
    </submittedName>
</protein>